<gene>
    <name evidence="1" type="ORF">GCM10009125_02020</name>
</gene>
<accession>A0ABP3CW01</accession>
<protein>
    <recommendedName>
        <fullName evidence="3">WYL domain-containing protein</fullName>
    </recommendedName>
</protein>
<evidence type="ECO:0000313" key="1">
    <source>
        <dbReference type="EMBL" id="GAA0216642.1"/>
    </source>
</evidence>
<name>A0ABP3CW01_9BURK</name>
<reference evidence="2" key="1">
    <citation type="journal article" date="2019" name="Int. J. Syst. Evol. Microbiol.">
        <title>The Global Catalogue of Microorganisms (GCM) 10K type strain sequencing project: providing services to taxonomists for standard genome sequencing and annotation.</title>
        <authorList>
            <consortium name="The Broad Institute Genomics Platform"/>
            <consortium name="The Broad Institute Genome Sequencing Center for Infectious Disease"/>
            <person name="Wu L."/>
            <person name="Ma J."/>
        </authorList>
    </citation>
    <scope>NUCLEOTIDE SEQUENCE [LARGE SCALE GENOMIC DNA]</scope>
    <source>
        <strain evidence="2">JCM 16240</strain>
    </source>
</reference>
<dbReference type="EMBL" id="BAAAFN010000004">
    <property type="protein sequence ID" value="GAA0216642.1"/>
    <property type="molecule type" value="Genomic_DNA"/>
</dbReference>
<dbReference type="Proteomes" id="UP001501176">
    <property type="component" value="Unassembled WGS sequence"/>
</dbReference>
<evidence type="ECO:0000313" key="2">
    <source>
        <dbReference type="Proteomes" id="UP001501176"/>
    </source>
</evidence>
<keyword evidence="2" id="KW-1185">Reference proteome</keyword>
<proteinExistence type="predicted"/>
<comment type="caution">
    <text evidence="1">The sequence shown here is derived from an EMBL/GenBank/DDBJ whole genome shotgun (WGS) entry which is preliminary data.</text>
</comment>
<organism evidence="1 2">
    <name type="scientific">Castellaniella daejeonensis</name>
    <dbReference type="NCBI Taxonomy" id="659013"/>
    <lineage>
        <taxon>Bacteria</taxon>
        <taxon>Pseudomonadati</taxon>
        <taxon>Pseudomonadota</taxon>
        <taxon>Betaproteobacteria</taxon>
        <taxon>Burkholderiales</taxon>
        <taxon>Alcaligenaceae</taxon>
        <taxon>Castellaniella</taxon>
    </lineage>
</organism>
<sequence length="364" mass="41043">MGVVMRRLTIEEVHAQKIRELGLDPEALDLTTPEGLAGALRRAASYLCPCSATTLVRAVVRPLRGLVPDLEKAKELAEETLEAMVSHGDILEQPEVEDRTSTARVLLYAAPASFVVRQSGLVILLGVTADQLSPLPSELERRIEYLGHVRRLSPSQKSEHLRVELHQLGLFELSSDTWLKGPKIRSASQILAEINHSLDTVPPSRDIPGLLLLDPEKSVRYYRGRWTEPKAQTGRFVARRQQAYGADLWCYVHLTNGHPARMIDLPLQGSRWRGCDEAWHLQMAIDAQRGAPQRFRTTPSGDAVVLEFFSPVPAWARRRWDAIGEPVPSAGCLFAYRIPKTEIDEERRYMREALWLEELMTSSY</sequence>
<evidence type="ECO:0008006" key="3">
    <source>
        <dbReference type="Google" id="ProtNLM"/>
    </source>
</evidence>